<reference evidence="10 11" key="1">
    <citation type="submission" date="2019-12" db="EMBL/GenBank/DDBJ databases">
        <title>Paenibacillus sp. nov., an endophytic bacterium isolated from the stem of Dendrobium.</title>
        <authorList>
            <person name="Zhao R."/>
        </authorList>
    </citation>
    <scope>NUCLEOTIDE SEQUENCE [LARGE SCALE GENOMIC DNA]</scope>
    <source>
        <strain evidence="10 11">HJL G12</strain>
    </source>
</reference>
<sequence length="318" mass="35212">MSIQRSHSSDTVSWTGMIGDLSLAVFKGAVGYFSGSKALLGDALYSASDAVSALNRLIPRRPSVKGWGTSKQPSRAHRTEPIFAILFAVLVLMGGLQIAVASIREIALGKIHVPDQFAMIAIFVSLAVKEAIFQFQYRYSKKQGDGQYTVYAEEHRFSLYTSLTVCVGVFLSVAGDSLGWKAMMYMDPISALIVACFVTRKGYLLITKSVYGSLVQEAEQEDAISFIETVQRVHGIITVDDLKAREQGHYVTVDLKISVNPRITVLEANEIAERAKKLLMHRFVHISDVNIQVVPYDPGYPYKSNHQLTDNEMPTLLQ</sequence>
<dbReference type="Gene3D" id="1.20.1510.10">
    <property type="entry name" value="Cation efflux protein transmembrane domain"/>
    <property type="match status" value="1"/>
</dbReference>
<dbReference type="AlphaFoldDB" id="A0A7X3LIR5"/>
<dbReference type="InterPro" id="IPR027470">
    <property type="entry name" value="Cation_efflux_CTD"/>
</dbReference>
<dbReference type="InterPro" id="IPR027469">
    <property type="entry name" value="Cation_efflux_TMD_sf"/>
</dbReference>
<evidence type="ECO:0000313" key="10">
    <source>
        <dbReference type="EMBL" id="MWV45500.1"/>
    </source>
</evidence>
<evidence type="ECO:0000259" key="8">
    <source>
        <dbReference type="Pfam" id="PF01545"/>
    </source>
</evidence>
<dbReference type="GO" id="GO:0016020">
    <property type="term" value="C:membrane"/>
    <property type="evidence" value="ECO:0007669"/>
    <property type="project" value="UniProtKB-SubCell"/>
</dbReference>
<dbReference type="PANTHER" id="PTHR43840">
    <property type="entry name" value="MITOCHONDRIAL METAL TRANSPORTER 1-RELATED"/>
    <property type="match status" value="1"/>
</dbReference>
<comment type="subcellular location">
    <subcellularLocation>
        <location evidence="1">Membrane</location>
        <topology evidence="1">Multi-pass membrane protein</topology>
    </subcellularLocation>
</comment>
<dbReference type="GO" id="GO:0008324">
    <property type="term" value="F:monoatomic cation transmembrane transporter activity"/>
    <property type="evidence" value="ECO:0007669"/>
    <property type="project" value="InterPro"/>
</dbReference>
<feature type="transmembrane region" description="Helical" evidence="7">
    <location>
        <begin position="82"/>
        <end position="104"/>
    </location>
</feature>
<dbReference type="SUPFAM" id="SSF160240">
    <property type="entry name" value="Cation efflux protein cytoplasmic domain-like"/>
    <property type="match status" value="1"/>
</dbReference>
<organism evidence="10 11">
    <name type="scientific">Paenibacillus dendrobii</name>
    <dbReference type="NCBI Taxonomy" id="2691084"/>
    <lineage>
        <taxon>Bacteria</taxon>
        <taxon>Bacillati</taxon>
        <taxon>Bacillota</taxon>
        <taxon>Bacilli</taxon>
        <taxon>Bacillales</taxon>
        <taxon>Paenibacillaceae</taxon>
        <taxon>Paenibacillus</taxon>
    </lineage>
</organism>
<evidence type="ECO:0000256" key="1">
    <source>
        <dbReference type="ARBA" id="ARBA00004141"/>
    </source>
</evidence>
<evidence type="ECO:0000256" key="6">
    <source>
        <dbReference type="ARBA" id="ARBA00023136"/>
    </source>
</evidence>
<keyword evidence="4 7" id="KW-0812">Transmembrane</keyword>
<comment type="caution">
    <text evidence="10">The sequence shown here is derived from an EMBL/GenBank/DDBJ whole genome shotgun (WGS) entry which is preliminary data.</text>
</comment>
<dbReference type="InterPro" id="IPR036837">
    <property type="entry name" value="Cation_efflux_CTD_sf"/>
</dbReference>
<evidence type="ECO:0000256" key="3">
    <source>
        <dbReference type="ARBA" id="ARBA00022448"/>
    </source>
</evidence>
<accession>A0A7X3LIR5</accession>
<keyword evidence="6 7" id="KW-0472">Membrane</keyword>
<evidence type="ECO:0000256" key="4">
    <source>
        <dbReference type="ARBA" id="ARBA00022692"/>
    </source>
</evidence>
<protein>
    <submittedName>
        <fullName evidence="10">Cation diffusion facilitator family transporter</fullName>
    </submittedName>
</protein>
<dbReference type="EMBL" id="WUBI01000002">
    <property type="protein sequence ID" value="MWV45500.1"/>
    <property type="molecule type" value="Genomic_DNA"/>
</dbReference>
<dbReference type="NCBIfam" id="TIGR01297">
    <property type="entry name" value="CDF"/>
    <property type="match status" value="1"/>
</dbReference>
<keyword evidence="3" id="KW-0813">Transport</keyword>
<dbReference type="Gene3D" id="3.30.70.1350">
    <property type="entry name" value="Cation efflux protein, cytoplasmic domain"/>
    <property type="match status" value="1"/>
</dbReference>
<dbReference type="InterPro" id="IPR002524">
    <property type="entry name" value="Cation_efflux"/>
</dbReference>
<feature type="domain" description="Cation efflux protein transmembrane" evidence="8">
    <location>
        <begin position="18"/>
        <end position="211"/>
    </location>
</feature>
<keyword evidence="11" id="KW-1185">Reference proteome</keyword>
<evidence type="ECO:0000259" key="9">
    <source>
        <dbReference type="Pfam" id="PF16916"/>
    </source>
</evidence>
<proteinExistence type="inferred from homology"/>
<comment type="similarity">
    <text evidence="2">Belongs to the cation diffusion facilitator (CDF) transporter (TC 2.A.4) family.</text>
</comment>
<feature type="transmembrane region" description="Helical" evidence="7">
    <location>
        <begin position="116"/>
        <end position="137"/>
    </location>
</feature>
<evidence type="ECO:0000256" key="7">
    <source>
        <dbReference type="SAM" id="Phobius"/>
    </source>
</evidence>
<dbReference type="InterPro" id="IPR058533">
    <property type="entry name" value="Cation_efflux_TM"/>
</dbReference>
<dbReference type="Proteomes" id="UP000460318">
    <property type="component" value="Unassembled WGS sequence"/>
</dbReference>
<feature type="transmembrane region" description="Helical" evidence="7">
    <location>
        <begin position="157"/>
        <end position="174"/>
    </location>
</feature>
<evidence type="ECO:0000256" key="2">
    <source>
        <dbReference type="ARBA" id="ARBA00008114"/>
    </source>
</evidence>
<dbReference type="PANTHER" id="PTHR43840:SF15">
    <property type="entry name" value="MITOCHONDRIAL METAL TRANSPORTER 1-RELATED"/>
    <property type="match status" value="1"/>
</dbReference>
<dbReference type="Pfam" id="PF16916">
    <property type="entry name" value="ZT_dimer"/>
    <property type="match status" value="1"/>
</dbReference>
<evidence type="ECO:0000256" key="5">
    <source>
        <dbReference type="ARBA" id="ARBA00022989"/>
    </source>
</evidence>
<dbReference type="SUPFAM" id="SSF161111">
    <property type="entry name" value="Cation efflux protein transmembrane domain-like"/>
    <property type="match status" value="1"/>
</dbReference>
<gene>
    <name evidence="10" type="ORF">GRF59_17895</name>
</gene>
<keyword evidence="5 7" id="KW-1133">Transmembrane helix</keyword>
<name>A0A7X3LIR5_9BACL</name>
<dbReference type="Pfam" id="PF01545">
    <property type="entry name" value="Cation_efflux"/>
    <property type="match status" value="1"/>
</dbReference>
<feature type="domain" description="Cation efflux protein cytoplasmic" evidence="9">
    <location>
        <begin position="224"/>
        <end position="296"/>
    </location>
</feature>
<dbReference type="InterPro" id="IPR050291">
    <property type="entry name" value="CDF_Transporter"/>
</dbReference>
<dbReference type="RefSeq" id="WP_160499047.1">
    <property type="nucleotide sequence ID" value="NZ_WUBI01000002.1"/>
</dbReference>
<evidence type="ECO:0000313" key="11">
    <source>
        <dbReference type="Proteomes" id="UP000460318"/>
    </source>
</evidence>